<gene>
    <name evidence="6" type="ORF">CTDIVETGP_2085</name>
</gene>
<feature type="transmembrane region" description="Helical" evidence="4">
    <location>
        <begin position="189"/>
        <end position="208"/>
    </location>
</feature>
<evidence type="ECO:0000256" key="2">
    <source>
        <dbReference type="ARBA" id="ARBA00022840"/>
    </source>
</evidence>
<sequence>MIAIIGYLIIVVIIIAAVSIVSNLRNNEDTKRRVEEQWGKKSDKKYNTEELNDISGYFDNIKQYGKGSSFIDEITWNDLEMDEVFRDIDTTFSTAGEEIFYAMLREPIYNDEKLQYRNKAIEYFRKNSDKRKAVQYIIAKLGRKRGSSITNYFYNQDENEKSTSYLNLYRIFRILPIASVALIFLNKYLGVLCIILCFVINIILHYFFKKGLDYKLRDFTYITKVVKCGNAILRTNLDELGQYNDRLKNSIKSIKNIKNLSFNLENNGSDIGLMMEYMNILFLTDLINYEKMNSALRQKSDDFRTIYSIIGNIDSYISIASYRDRVKNYVVPKLHKCNNKKGGTIIIKDMVHPLIDKAIANSLKIEDSILITGSNASGKSTFLKTLALNIIFSQTICTCTASYFKGCYLKIYTSMALRDNIFSKESYYVAETKSLKRIIDSVGEDIPTICFVDEILRGTNTIERIAASSQILKYLTLSNCICIAATHDIELTHILEDYFENYNFQENIVDNEIMFDYKIHDGRSTTQNAIKLLSILGYKQDIVNKAEEKAKAFLKDGIWETE</sequence>
<dbReference type="Pfam" id="PF00488">
    <property type="entry name" value="MutS_V"/>
    <property type="match status" value="1"/>
</dbReference>
<evidence type="ECO:0000313" key="7">
    <source>
        <dbReference type="Proteomes" id="UP000019482"/>
    </source>
</evidence>
<evidence type="ECO:0000256" key="1">
    <source>
        <dbReference type="ARBA" id="ARBA00022741"/>
    </source>
</evidence>
<dbReference type="Proteomes" id="UP000019482">
    <property type="component" value="Unassembled WGS sequence"/>
</dbReference>
<dbReference type="AlphaFoldDB" id="W6N6Z7"/>
<keyword evidence="2" id="KW-0067">ATP-binding</keyword>
<feature type="transmembrane region" description="Helical" evidence="4">
    <location>
        <begin position="6"/>
        <end position="24"/>
    </location>
</feature>
<dbReference type="PANTHER" id="PTHR11361">
    <property type="entry name" value="DNA MISMATCH REPAIR PROTEIN MUTS FAMILY MEMBER"/>
    <property type="match status" value="1"/>
</dbReference>
<dbReference type="GO" id="GO:0006298">
    <property type="term" value="P:mismatch repair"/>
    <property type="evidence" value="ECO:0007669"/>
    <property type="project" value="InterPro"/>
</dbReference>
<dbReference type="InterPro" id="IPR000432">
    <property type="entry name" value="DNA_mismatch_repair_MutS_C"/>
</dbReference>
<keyword evidence="4" id="KW-1133">Transmembrane helix</keyword>
<dbReference type="GO" id="GO:0005524">
    <property type="term" value="F:ATP binding"/>
    <property type="evidence" value="ECO:0007669"/>
    <property type="project" value="UniProtKB-KW"/>
</dbReference>
<accession>W6N6Z7</accession>
<organism evidence="6 7">
    <name type="scientific">Clostridium tyrobutyricum DIVETGP</name>
    <dbReference type="NCBI Taxonomy" id="1408889"/>
    <lineage>
        <taxon>Bacteria</taxon>
        <taxon>Bacillati</taxon>
        <taxon>Bacillota</taxon>
        <taxon>Clostridia</taxon>
        <taxon>Eubacteriales</taxon>
        <taxon>Clostridiaceae</taxon>
        <taxon>Clostridium</taxon>
    </lineage>
</organism>
<keyword evidence="1" id="KW-0547">Nucleotide-binding</keyword>
<evidence type="ECO:0000256" key="3">
    <source>
        <dbReference type="ARBA" id="ARBA00023125"/>
    </source>
</evidence>
<dbReference type="GeneID" id="29418917"/>
<evidence type="ECO:0000256" key="4">
    <source>
        <dbReference type="SAM" id="Phobius"/>
    </source>
</evidence>
<keyword evidence="4" id="KW-0472">Membrane</keyword>
<dbReference type="InterPro" id="IPR045076">
    <property type="entry name" value="MutS"/>
</dbReference>
<dbReference type="EMBL" id="CBXI010000038">
    <property type="protein sequence ID" value="CDL92015.1"/>
    <property type="molecule type" value="Genomic_DNA"/>
</dbReference>
<dbReference type="GO" id="GO:0005829">
    <property type="term" value="C:cytosol"/>
    <property type="evidence" value="ECO:0007669"/>
    <property type="project" value="TreeGrafter"/>
</dbReference>
<evidence type="ECO:0000313" key="6">
    <source>
        <dbReference type="EMBL" id="CDL92015.1"/>
    </source>
</evidence>
<dbReference type="SUPFAM" id="SSF52540">
    <property type="entry name" value="P-loop containing nucleoside triphosphate hydrolases"/>
    <property type="match status" value="1"/>
</dbReference>
<keyword evidence="3" id="KW-0238">DNA-binding</keyword>
<dbReference type="GO" id="GO:0140664">
    <property type="term" value="F:ATP-dependent DNA damage sensor activity"/>
    <property type="evidence" value="ECO:0007669"/>
    <property type="project" value="InterPro"/>
</dbReference>
<reference evidence="6 7" key="1">
    <citation type="journal article" date="2015" name="Genome Announc.">
        <title>Draft Genome Sequence of Clostridium tyrobutyricum Strain DIVETGP, Isolated from Cow's Milk for Grana Padano Production.</title>
        <authorList>
            <person name="Soggiu A."/>
            <person name="Piras C."/>
            <person name="Gaiarsa S."/>
            <person name="Sassera D."/>
            <person name="Roncada P."/>
            <person name="Bendixen E."/>
            <person name="Brasca M."/>
            <person name="Bonizzi L."/>
        </authorList>
    </citation>
    <scope>NUCLEOTIDE SEQUENCE [LARGE SCALE GENOMIC DNA]</scope>
    <source>
        <strain evidence="6 7">DIVETGP</strain>
    </source>
</reference>
<dbReference type="SMART" id="SM00534">
    <property type="entry name" value="MUTSac"/>
    <property type="match status" value="1"/>
</dbReference>
<dbReference type="InterPro" id="IPR036187">
    <property type="entry name" value="DNA_mismatch_repair_MutS_sf"/>
</dbReference>
<comment type="caution">
    <text evidence="6">The sequence shown here is derived from an EMBL/GenBank/DDBJ whole genome shotgun (WGS) entry which is preliminary data.</text>
</comment>
<keyword evidence="4" id="KW-0812">Transmembrane</keyword>
<dbReference type="SUPFAM" id="SSF48334">
    <property type="entry name" value="DNA repair protein MutS, domain III"/>
    <property type="match status" value="1"/>
</dbReference>
<name>W6N6Z7_CLOTY</name>
<dbReference type="GO" id="GO:0030983">
    <property type="term" value="F:mismatched DNA binding"/>
    <property type="evidence" value="ECO:0007669"/>
    <property type="project" value="InterPro"/>
</dbReference>
<keyword evidence="7" id="KW-1185">Reference proteome</keyword>
<dbReference type="InterPro" id="IPR027417">
    <property type="entry name" value="P-loop_NTPase"/>
</dbReference>
<dbReference type="OrthoDB" id="9802448at2"/>
<proteinExistence type="predicted"/>
<protein>
    <submittedName>
        <fullName evidence="6">MutS-related protein, family 1</fullName>
    </submittedName>
</protein>
<dbReference type="PANTHER" id="PTHR11361:SF152">
    <property type="entry name" value="DNA MISMATCH REPAIR PROTEIN"/>
    <property type="match status" value="1"/>
</dbReference>
<dbReference type="Gene3D" id="3.40.50.300">
    <property type="entry name" value="P-loop containing nucleotide triphosphate hydrolases"/>
    <property type="match status" value="1"/>
</dbReference>
<dbReference type="RefSeq" id="WP_017895593.1">
    <property type="nucleotide sequence ID" value="NZ_CBXI010000038.1"/>
</dbReference>
<feature type="domain" description="DNA mismatch repair proteins mutS family" evidence="5">
    <location>
        <begin position="366"/>
        <end position="551"/>
    </location>
</feature>
<evidence type="ECO:0000259" key="5">
    <source>
        <dbReference type="SMART" id="SM00534"/>
    </source>
</evidence>